<evidence type="ECO:0008006" key="12">
    <source>
        <dbReference type="Google" id="ProtNLM"/>
    </source>
</evidence>
<dbReference type="Proteomes" id="UP000015101">
    <property type="component" value="Unassembled WGS sequence"/>
</dbReference>
<evidence type="ECO:0000259" key="8">
    <source>
        <dbReference type="Pfam" id="PF05649"/>
    </source>
</evidence>
<dbReference type="InterPro" id="IPR008753">
    <property type="entry name" value="Peptidase_M13_N"/>
</dbReference>
<reference evidence="9 11" key="2">
    <citation type="journal article" date="2013" name="Nature">
        <title>Insights into bilaterian evolution from three spiralian genomes.</title>
        <authorList>
            <person name="Simakov O."/>
            <person name="Marletaz F."/>
            <person name="Cho S.J."/>
            <person name="Edsinger-Gonzales E."/>
            <person name="Havlak P."/>
            <person name="Hellsten U."/>
            <person name="Kuo D.H."/>
            <person name="Larsson T."/>
            <person name="Lv J."/>
            <person name="Arendt D."/>
            <person name="Savage R."/>
            <person name="Osoegawa K."/>
            <person name="de Jong P."/>
            <person name="Grimwood J."/>
            <person name="Chapman J.A."/>
            <person name="Shapiro H."/>
            <person name="Aerts A."/>
            <person name="Otillar R.P."/>
            <person name="Terry A.Y."/>
            <person name="Boore J.L."/>
            <person name="Grigoriev I.V."/>
            <person name="Lindberg D.R."/>
            <person name="Seaver E.C."/>
            <person name="Weisblat D.A."/>
            <person name="Putnam N.H."/>
            <person name="Rokhsar D.S."/>
        </authorList>
    </citation>
    <scope>NUCLEOTIDE SEQUENCE</scope>
</reference>
<dbReference type="Gene3D" id="3.40.390.10">
    <property type="entry name" value="Collagenase (Catalytic Domain)"/>
    <property type="match status" value="1"/>
</dbReference>
<dbReference type="InterPro" id="IPR024079">
    <property type="entry name" value="MetalloPept_cat_dom_sf"/>
</dbReference>
<keyword evidence="6" id="KW-0482">Metalloprotease</keyword>
<dbReference type="AlphaFoldDB" id="T1FC41"/>
<evidence type="ECO:0000256" key="4">
    <source>
        <dbReference type="ARBA" id="ARBA00022801"/>
    </source>
</evidence>
<feature type="domain" description="Peptidase M13 C-terminal" evidence="7">
    <location>
        <begin position="486"/>
        <end position="663"/>
    </location>
</feature>
<dbReference type="CDD" id="cd08662">
    <property type="entry name" value="M13"/>
    <property type="match status" value="1"/>
</dbReference>
<evidence type="ECO:0000256" key="5">
    <source>
        <dbReference type="ARBA" id="ARBA00022833"/>
    </source>
</evidence>
<dbReference type="InterPro" id="IPR000718">
    <property type="entry name" value="Peptidase_M13"/>
</dbReference>
<dbReference type="InterPro" id="IPR042089">
    <property type="entry name" value="Peptidase_M13_dom_2"/>
</dbReference>
<comment type="cofactor">
    <cofactor evidence="1">
        <name>Zn(2+)</name>
        <dbReference type="ChEBI" id="CHEBI:29105"/>
    </cofactor>
</comment>
<evidence type="ECO:0000256" key="6">
    <source>
        <dbReference type="ARBA" id="ARBA00023049"/>
    </source>
</evidence>
<evidence type="ECO:0000256" key="3">
    <source>
        <dbReference type="ARBA" id="ARBA00022723"/>
    </source>
</evidence>
<dbReference type="KEGG" id="hro:HELRODRAFT_177705"/>
<dbReference type="GO" id="GO:0005886">
    <property type="term" value="C:plasma membrane"/>
    <property type="evidence" value="ECO:0000318"/>
    <property type="project" value="GO_Central"/>
</dbReference>
<evidence type="ECO:0000313" key="9">
    <source>
        <dbReference type="EMBL" id="ESN97650.1"/>
    </source>
</evidence>
<dbReference type="InParanoid" id="T1FC41"/>
<dbReference type="RefSeq" id="XP_009024116.1">
    <property type="nucleotide sequence ID" value="XM_009025868.1"/>
</dbReference>
<keyword evidence="2" id="KW-0645">Protease</keyword>
<dbReference type="InterPro" id="IPR018497">
    <property type="entry name" value="Peptidase_M13_C"/>
</dbReference>
<dbReference type="GO" id="GO:0016485">
    <property type="term" value="P:protein processing"/>
    <property type="evidence" value="ECO:0000318"/>
    <property type="project" value="GO_Central"/>
</dbReference>
<evidence type="ECO:0000313" key="10">
    <source>
        <dbReference type="EnsemblMetazoa" id="HelroP177705"/>
    </source>
</evidence>
<dbReference type="PANTHER" id="PTHR11733">
    <property type="entry name" value="ZINC METALLOPROTEASE FAMILY M13 NEPRILYSIN-RELATED"/>
    <property type="match status" value="1"/>
</dbReference>
<dbReference type="PROSITE" id="PS51885">
    <property type="entry name" value="NEPRILYSIN"/>
    <property type="match status" value="1"/>
</dbReference>
<accession>T1FC41</accession>
<name>T1FC41_HELRO</name>
<keyword evidence="3" id="KW-0479">Metal-binding</keyword>
<dbReference type="Pfam" id="PF01431">
    <property type="entry name" value="Peptidase_M13"/>
    <property type="match status" value="1"/>
</dbReference>
<dbReference type="GO" id="GO:0046872">
    <property type="term" value="F:metal ion binding"/>
    <property type="evidence" value="ECO:0007669"/>
    <property type="project" value="UniProtKB-KW"/>
</dbReference>
<sequence>MKVKTSLDESVDPCQDFYAYACGSWIKNATIPEDSYKVDRFNEMNDLTENRLKALLSTTNPSDITSVLNAKKFYKSCLNQNQIASEGIKPFKDIIDSFGGCPALNAEKFDESRWMLEDVVSRIQKTLIYDTILKGILVPDRENSDIILFSLGQVNFLLTKAQYSDSNTKYIDAYFNYMVGVMQAISDNPQTVQQDMSAVLNLEKKLVQFFKNTDETSKKEAYNKILYKNLDSTKFNWKLYLNNIIPNYFVDDTPIVTTEKEYLIEMANIVQTTPKRTLANFVIWSVVRRMFNNFFLPAQLKAHYNTFITVMTGAIKEVPIDTQCEQMTAKYFGEPLSRIYVEKYIQQDIMDLVIDMVDRMVYEFKNLIRSNKWMDDSTKEEALVKLNLMSRKVGYPDYLFNNTFLDSTYGKMQIDENQHTKNMLNVLKYSFEHVKNMIFKPYDKSLWSLDPIKVAAQYSSQTNDIGAQLGNNIQHDFVVMIYKGSAPMNYGAFGMFIGHEISHGFDISGKLYDGYGNMRNWWSNSSDVLYKEKTDCLVRKYNNFWIKQIGEYLNGESTLGENIADFVGLQIAYQTYRNSMKKGDSAKEKLPGLQFTSDQLFFISFAQFWCEKMSNEGFQLMKRDDHSPNIARVTVPLQNFEKFAFVFNCPKTSPMNSPDKCKIY</sequence>
<dbReference type="EMBL" id="AMQM01006142">
    <property type="status" value="NOT_ANNOTATED_CDS"/>
    <property type="molecule type" value="Genomic_DNA"/>
</dbReference>
<dbReference type="CTD" id="20206390"/>
<keyword evidence="4" id="KW-0378">Hydrolase</keyword>
<proteinExistence type="predicted"/>
<gene>
    <name evidence="10" type="primary">20206390</name>
    <name evidence="9" type="ORF">HELRODRAFT_177705</name>
</gene>
<dbReference type="SUPFAM" id="SSF55486">
    <property type="entry name" value="Metalloproteases ('zincins'), catalytic domain"/>
    <property type="match status" value="1"/>
</dbReference>
<keyword evidence="11" id="KW-1185">Reference proteome</keyword>
<reference evidence="10" key="3">
    <citation type="submission" date="2015-06" db="UniProtKB">
        <authorList>
            <consortium name="EnsemblMetazoa"/>
        </authorList>
    </citation>
    <scope>IDENTIFICATION</scope>
</reference>
<dbReference type="PRINTS" id="PR00786">
    <property type="entry name" value="NEPRILYSIN"/>
</dbReference>
<dbReference type="OrthoDB" id="6160024at2759"/>
<keyword evidence="5" id="KW-0862">Zinc</keyword>
<evidence type="ECO:0000259" key="7">
    <source>
        <dbReference type="Pfam" id="PF01431"/>
    </source>
</evidence>
<reference evidence="11" key="1">
    <citation type="submission" date="2012-12" db="EMBL/GenBank/DDBJ databases">
        <authorList>
            <person name="Hellsten U."/>
            <person name="Grimwood J."/>
            <person name="Chapman J.A."/>
            <person name="Shapiro H."/>
            <person name="Aerts A."/>
            <person name="Otillar R.P."/>
            <person name="Terry A.Y."/>
            <person name="Boore J.L."/>
            <person name="Simakov O."/>
            <person name="Marletaz F."/>
            <person name="Cho S.-J."/>
            <person name="Edsinger-Gonzales E."/>
            <person name="Havlak P."/>
            <person name="Kuo D.-H."/>
            <person name="Larsson T."/>
            <person name="Lv J."/>
            <person name="Arendt D."/>
            <person name="Savage R."/>
            <person name="Osoegawa K."/>
            <person name="de Jong P."/>
            <person name="Lindberg D.R."/>
            <person name="Seaver E.C."/>
            <person name="Weisblat D.A."/>
            <person name="Putnam N.H."/>
            <person name="Grigoriev I.V."/>
            <person name="Rokhsar D.S."/>
        </authorList>
    </citation>
    <scope>NUCLEOTIDE SEQUENCE</scope>
</reference>
<protein>
    <recommendedName>
        <fullName evidence="12">Endothelin-converting enzyme 1</fullName>
    </recommendedName>
</protein>
<evidence type="ECO:0000256" key="1">
    <source>
        <dbReference type="ARBA" id="ARBA00001947"/>
    </source>
</evidence>
<dbReference type="PANTHER" id="PTHR11733:SF133">
    <property type="entry name" value="PHOSPHATE-REGULATING NEUTRAL ENDOPEPTIDASE PHEX"/>
    <property type="match status" value="1"/>
</dbReference>
<organism evidence="10 11">
    <name type="scientific">Helobdella robusta</name>
    <name type="common">Californian leech</name>
    <dbReference type="NCBI Taxonomy" id="6412"/>
    <lineage>
        <taxon>Eukaryota</taxon>
        <taxon>Metazoa</taxon>
        <taxon>Spiralia</taxon>
        <taxon>Lophotrochozoa</taxon>
        <taxon>Annelida</taxon>
        <taxon>Clitellata</taxon>
        <taxon>Hirudinea</taxon>
        <taxon>Rhynchobdellida</taxon>
        <taxon>Glossiphoniidae</taxon>
        <taxon>Helobdella</taxon>
    </lineage>
</organism>
<dbReference type="GeneID" id="20206390"/>
<dbReference type="eggNOG" id="KOG3624">
    <property type="taxonomic scope" value="Eukaryota"/>
</dbReference>
<dbReference type="HOGENOM" id="CLU_006187_4_3_1"/>
<evidence type="ECO:0000313" key="11">
    <source>
        <dbReference type="Proteomes" id="UP000015101"/>
    </source>
</evidence>
<feature type="domain" description="Peptidase M13 N-terminal" evidence="8">
    <location>
        <begin position="13"/>
        <end position="396"/>
    </location>
</feature>
<dbReference type="Pfam" id="PF05649">
    <property type="entry name" value="Peptidase_M13_N"/>
    <property type="match status" value="1"/>
</dbReference>
<dbReference type="GO" id="GO:0004222">
    <property type="term" value="F:metalloendopeptidase activity"/>
    <property type="evidence" value="ECO:0000318"/>
    <property type="project" value="GO_Central"/>
</dbReference>
<dbReference type="Gene3D" id="1.10.1380.10">
    <property type="entry name" value="Neutral endopeptidase , domain2"/>
    <property type="match status" value="1"/>
</dbReference>
<dbReference type="OMA" id="NTMEGSA"/>
<dbReference type="EMBL" id="KB097304">
    <property type="protein sequence ID" value="ESN97650.1"/>
    <property type="molecule type" value="Genomic_DNA"/>
</dbReference>
<evidence type="ECO:0000256" key="2">
    <source>
        <dbReference type="ARBA" id="ARBA00022670"/>
    </source>
</evidence>
<dbReference type="EnsemblMetazoa" id="HelroT177705">
    <property type="protein sequence ID" value="HelroP177705"/>
    <property type="gene ID" value="HelroG177705"/>
</dbReference>